<feature type="compositionally biased region" description="Low complexity" evidence="1">
    <location>
        <begin position="429"/>
        <end position="441"/>
    </location>
</feature>
<sequence>MKTMKQDSLVRHRIPVAPKTPAPEFANREKGEEGEGRGRGGGGRGRKGGGGELRGEERYGERFGSVGGRGAQKVEREGGEGGGGGGGGGRGGGGGGGGGGGENSVFFGPTVTQPSAPSQTLPLSLLPPPSLRCSTSASLQNQSLVVSLHFSSSAWSIYRHPAIRSPYNISPSPPALPPPHLLTQSSSPPGLPLPVVGPPNDKQHNLSIPTKQNPPKRSLPRWSNSFHPALLLICRRFSYLSSAATLRPSSRSTARSPSSQRHILRNAPPALPRTAGFLSPPPPTPLQPPASPPQLISLPSHPLPSIRLSTRLSPPVVPVFLQLSTLSSPALSVFIAPPHTPAASRQNTPDSPPRTLSNLAHTRQSPKTAPPYPSAPNPNLSANDDPTPPTILRVTLALPTPLATNTRAQASASTRTPLSHAPHPPLHPPTHSTPFGLSLPPARQPPPPSLHPHLEPYPPARPPSSTNRPSPPTIVPHTHSPSVPTTTSLQSPRTRLKPLREEKGEGREAGGRGGGKTRARRKRGGQSCARDGGGLAAKGGEEENPESVGEGGGGVGAGGGGVGGWGRRRGRRRRGGKRGKLGRQGLGAELAPRARAMLPACGSLIACAIVGSEDGEKSRHEVVLHLYGEAGARSSRGTGLGGWEGVRVWRGMGSGVGGEAEQAQETAWRPRRRAGSHRAASGRVVQDNTAPDPTSCHRPPPPTTVRCGNPPVPGRVAPVAAERGAVGATLPVPRNPPRPRRDYLEASRHWCGVLSWYASLPAPPRSPLCPWRFTGCIVG</sequence>
<keyword evidence="3" id="KW-1185">Reference proteome</keyword>
<feature type="region of interest" description="Disordered" evidence="1">
    <location>
        <begin position="406"/>
        <end position="586"/>
    </location>
</feature>
<gene>
    <name evidence="2" type="ORF">KC01_LOCUS30474</name>
</gene>
<evidence type="ECO:0000313" key="3">
    <source>
        <dbReference type="Proteomes" id="UP001497482"/>
    </source>
</evidence>
<name>A0AAV2LLD1_KNICA</name>
<dbReference type="AlphaFoldDB" id="A0AAV2LLD1"/>
<dbReference type="EMBL" id="OZ035825">
    <property type="protein sequence ID" value="CAL1602729.1"/>
    <property type="molecule type" value="Genomic_DNA"/>
</dbReference>
<dbReference type="Proteomes" id="UP001497482">
    <property type="component" value="Chromosome 3"/>
</dbReference>
<feature type="region of interest" description="Disordered" evidence="1">
    <location>
        <begin position="170"/>
        <end position="221"/>
    </location>
</feature>
<feature type="compositionally biased region" description="Basic and acidic residues" evidence="1">
    <location>
        <begin position="26"/>
        <end position="38"/>
    </location>
</feature>
<feature type="compositionally biased region" description="Basic and acidic residues" evidence="1">
    <location>
        <begin position="1"/>
        <end position="10"/>
    </location>
</feature>
<feature type="compositionally biased region" description="Low complexity" evidence="1">
    <location>
        <begin position="114"/>
        <end position="123"/>
    </location>
</feature>
<evidence type="ECO:0000256" key="1">
    <source>
        <dbReference type="SAM" id="MobiDB-lite"/>
    </source>
</evidence>
<feature type="region of interest" description="Disordered" evidence="1">
    <location>
        <begin position="338"/>
        <end position="391"/>
    </location>
</feature>
<feature type="compositionally biased region" description="Gly residues" evidence="1">
    <location>
        <begin position="549"/>
        <end position="565"/>
    </location>
</feature>
<reference evidence="2 3" key="1">
    <citation type="submission" date="2024-04" db="EMBL/GenBank/DDBJ databases">
        <authorList>
            <person name="Waldvogel A.-M."/>
            <person name="Schoenle A."/>
        </authorList>
    </citation>
    <scope>NUCLEOTIDE SEQUENCE [LARGE SCALE GENOMIC DNA]</scope>
</reference>
<feature type="compositionally biased region" description="Low complexity" evidence="1">
    <location>
        <begin position="475"/>
        <end position="488"/>
    </location>
</feature>
<feature type="compositionally biased region" description="Pro residues" evidence="1">
    <location>
        <begin position="279"/>
        <end position="292"/>
    </location>
</feature>
<organism evidence="2 3">
    <name type="scientific">Knipowitschia caucasica</name>
    <name type="common">Caucasian dwarf goby</name>
    <name type="synonym">Pomatoschistus caucasicus</name>
    <dbReference type="NCBI Taxonomy" id="637954"/>
    <lineage>
        <taxon>Eukaryota</taxon>
        <taxon>Metazoa</taxon>
        <taxon>Chordata</taxon>
        <taxon>Craniata</taxon>
        <taxon>Vertebrata</taxon>
        <taxon>Euteleostomi</taxon>
        <taxon>Actinopterygii</taxon>
        <taxon>Neopterygii</taxon>
        <taxon>Teleostei</taxon>
        <taxon>Neoteleostei</taxon>
        <taxon>Acanthomorphata</taxon>
        <taxon>Gobiaria</taxon>
        <taxon>Gobiiformes</taxon>
        <taxon>Gobioidei</taxon>
        <taxon>Gobiidae</taxon>
        <taxon>Gobiinae</taxon>
        <taxon>Knipowitschia</taxon>
    </lineage>
</organism>
<feature type="compositionally biased region" description="Basic residues" evidence="1">
    <location>
        <begin position="515"/>
        <end position="524"/>
    </location>
</feature>
<accession>A0AAV2LLD1</accession>
<feature type="compositionally biased region" description="Basic and acidic residues" evidence="1">
    <location>
        <begin position="498"/>
        <end position="510"/>
    </location>
</feature>
<feature type="compositionally biased region" description="Polar residues" evidence="1">
    <location>
        <begin position="205"/>
        <end position="221"/>
    </location>
</feature>
<feature type="region of interest" description="Disordered" evidence="1">
    <location>
        <begin position="270"/>
        <end position="298"/>
    </location>
</feature>
<feature type="compositionally biased region" description="Basic residues" evidence="1">
    <location>
        <begin position="566"/>
        <end position="581"/>
    </location>
</feature>
<feature type="region of interest" description="Disordered" evidence="1">
    <location>
        <begin position="1"/>
        <end position="123"/>
    </location>
</feature>
<feature type="compositionally biased region" description="Polar residues" evidence="1">
    <location>
        <begin position="406"/>
        <end position="415"/>
    </location>
</feature>
<feature type="compositionally biased region" description="Pro residues" evidence="1">
    <location>
        <begin position="171"/>
        <end position="180"/>
    </location>
</feature>
<feature type="compositionally biased region" description="Polar residues" evidence="1">
    <location>
        <begin position="343"/>
        <end position="367"/>
    </location>
</feature>
<feature type="compositionally biased region" description="Gly residues" evidence="1">
    <location>
        <begin position="39"/>
        <end position="52"/>
    </location>
</feature>
<feature type="compositionally biased region" description="Gly residues" evidence="1">
    <location>
        <begin position="80"/>
        <end position="102"/>
    </location>
</feature>
<evidence type="ECO:0000313" key="2">
    <source>
        <dbReference type="EMBL" id="CAL1602729.1"/>
    </source>
</evidence>
<protein>
    <submittedName>
        <fullName evidence="2">Uncharacterized protein</fullName>
    </submittedName>
</protein>
<feature type="compositionally biased region" description="Pro residues" evidence="1">
    <location>
        <begin position="442"/>
        <end position="462"/>
    </location>
</feature>
<proteinExistence type="predicted"/>
<feature type="region of interest" description="Disordered" evidence="1">
    <location>
        <begin position="655"/>
        <end position="711"/>
    </location>
</feature>